<reference evidence="8 10" key="2">
    <citation type="submission" date="2023-02" db="EMBL/GenBank/DDBJ databases">
        <title>Encephalitozoon hellem ATCC 50451 complete genome.</title>
        <authorList>
            <person name="Mascarenhas dos Santos A.C."/>
            <person name="Julian A.T."/>
            <person name="Pombert J.-F."/>
        </authorList>
    </citation>
    <scope>NUCLEOTIDE SEQUENCE [LARGE SCALE GENOMIC DNA]</scope>
    <source>
        <strain evidence="8 10">ATCC 50451</strain>
    </source>
</reference>
<dbReference type="CDD" id="cd00086">
    <property type="entry name" value="homeodomain"/>
    <property type="match status" value="1"/>
</dbReference>
<evidence type="ECO:0000313" key="10">
    <source>
        <dbReference type="Proteomes" id="UP001217963"/>
    </source>
</evidence>
<proteinExistence type="predicted"/>
<evidence type="ECO:0000313" key="9">
    <source>
        <dbReference type="Proteomes" id="UP001059546"/>
    </source>
</evidence>
<dbReference type="Proteomes" id="UP001217963">
    <property type="component" value="Chromosome X"/>
</dbReference>
<dbReference type="OrthoDB" id="10056939at2759"/>
<dbReference type="Pfam" id="PF00046">
    <property type="entry name" value="Homeodomain"/>
    <property type="match status" value="1"/>
</dbReference>
<comment type="subcellular location">
    <subcellularLocation>
        <location evidence="4 5">Nucleus</location>
    </subcellularLocation>
</comment>
<keyword evidence="10" id="KW-1185">Reference proteome</keyword>
<feature type="domain" description="Homeobox" evidence="6">
    <location>
        <begin position="85"/>
        <end position="145"/>
    </location>
</feature>
<evidence type="ECO:0000256" key="3">
    <source>
        <dbReference type="ARBA" id="ARBA00023242"/>
    </source>
</evidence>
<reference evidence="7" key="1">
    <citation type="submission" date="2021-05" db="EMBL/GenBank/DDBJ databases">
        <title>Encephalitozoon hellem ATCC 50604 Complete Genome.</title>
        <authorList>
            <person name="Mascarenhas dos Santos A.C."/>
            <person name="Julian A.T."/>
            <person name="Pombert J.-F."/>
        </authorList>
    </citation>
    <scope>NUCLEOTIDE SEQUENCE</scope>
    <source>
        <strain evidence="7">ATCC 50604</strain>
    </source>
</reference>
<evidence type="ECO:0000259" key="6">
    <source>
        <dbReference type="PROSITE" id="PS50071"/>
    </source>
</evidence>
<dbReference type="EMBL" id="CP119071">
    <property type="protein sequence ID" value="WEL39720.1"/>
    <property type="molecule type" value="Genomic_DNA"/>
</dbReference>
<dbReference type="GO" id="GO:0005634">
    <property type="term" value="C:nucleus"/>
    <property type="evidence" value="ECO:0007669"/>
    <property type="project" value="UniProtKB-SubCell"/>
</dbReference>
<evidence type="ECO:0000313" key="8">
    <source>
        <dbReference type="EMBL" id="WEL39720.1"/>
    </source>
</evidence>
<protein>
    <submittedName>
        <fullName evidence="7">Hepatocyte nuclear factor 6-like protein</fullName>
    </submittedName>
    <submittedName>
        <fullName evidence="8">Homeobox domain-containing protein</fullName>
    </submittedName>
</protein>
<keyword evidence="1 4" id="KW-0238">DNA-binding</keyword>
<evidence type="ECO:0000256" key="5">
    <source>
        <dbReference type="RuleBase" id="RU000682"/>
    </source>
</evidence>
<dbReference type="GO" id="GO:0000981">
    <property type="term" value="F:DNA-binding transcription factor activity, RNA polymerase II-specific"/>
    <property type="evidence" value="ECO:0007669"/>
    <property type="project" value="InterPro"/>
</dbReference>
<gene>
    <name evidence="7" type="ORF">GPU96_10g20210</name>
    <name evidence="8" type="ORF">PFJ87_10g01690</name>
</gene>
<dbReference type="Gene3D" id="1.10.10.60">
    <property type="entry name" value="Homeodomain-like"/>
    <property type="match status" value="1"/>
</dbReference>
<accession>A0A9Q9F8Z6</accession>
<dbReference type="Proteomes" id="UP001059546">
    <property type="component" value="Chromosome X"/>
</dbReference>
<evidence type="ECO:0000256" key="1">
    <source>
        <dbReference type="ARBA" id="ARBA00023125"/>
    </source>
</evidence>
<evidence type="ECO:0000313" key="7">
    <source>
        <dbReference type="EMBL" id="UTX44229.1"/>
    </source>
</evidence>
<dbReference type="InterPro" id="IPR017970">
    <property type="entry name" value="Homeobox_CS"/>
</dbReference>
<sequence>MSKLPGLVSSRINEIRRIYVEANNRIVDEMDSMVDKFVKSTGGIPDISPEVSAYLEERIRRIREFVVDSIGFSISEFKTLYNPNGSENAKSRRFPKFITEALERSFEVDQYPSEAEKARLARVCKLSTKQINNWFTNKRNRSKGHDGSRQY</sequence>
<dbReference type="PROSITE" id="PS00027">
    <property type="entry name" value="HOMEOBOX_1"/>
    <property type="match status" value="1"/>
</dbReference>
<keyword evidence="2 4" id="KW-0371">Homeobox</keyword>
<evidence type="ECO:0000256" key="2">
    <source>
        <dbReference type="ARBA" id="ARBA00023155"/>
    </source>
</evidence>
<dbReference type="SMART" id="SM00389">
    <property type="entry name" value="HOX"/>
    <property type="match status" value="1"/>
</dbReference>
<feature type="DNA-binding region" description="Homeobox" evidence="4">
    <location>
        <begin position="87"/>
        <end position="146"/>
    </location>
</feature>
<dbReference type="PROSITE" id="PS50071">
    <property type="entry name" value="HOMEOBOX_2"/>
    <property type="match status" value="1"/>
</dbReference>
<dbReference type="GO" id="GO:0003677">
    <property type="term" value="F:DNA binding"/>
    <property type="evidence" value="ECO:0007669"/>
    <property type="project" value="UniProtKB-UniRule"/>
</dbReference>
<dbReference type="InterPro" id="IPR001356">
    <property type="entry name" value="HD"/>
</dbReference>
<dbReference type="EMBL" id="CP075156">
    <property type="protein sequence ID" value="UTX44229.1"/>
    <property type="molecule type" value="Genomic_DNA"/>
</dbReference>
<evidence type="ECO:0000256" key="4">
    <source>
        <dbReference type="PROSITE-ProRule" id="PRU00108"/>
    </source>
</evidence>
<dbReference type="SUPFAM" id="SSF46689">
    <property type="entry name" value="Homeodomain-like"/>
    <property type="match status" value="1"/>
</dbReference>
<name>A0A9Q9F8Z6_ENCHE</name>
<dbReference type="AlphaFoldDB" id="A0A9Q9F8Z6"/>
<dbReference type="InterPro" id="IPR009057">
    <property type="entry name" value="Homeodomain-like_sf"/>
</dbReference>
<keyword evidence="3 4" id="KW-0539">Nucleus</keyword>
<organism evidence="7 9">
    <name type="scientific">Encephalitozoon hellem</name>
    <name type="common">Microsporidian parasite</name>
    <dbReference type="NCBI Taxonomy" id="27973"/>
    <lineage>
        <taxon>Eukaryota</taxon>
        <taxon>Fungi</taxon>
        <taxon>Fungi incertae sedis</taxon>
        <taxon>Microsporidia</taxon>
        <taxon>Unikaryonidae</taxon>
        <taxon>Encephalitozoon</taxon>
    </lineage>
</organism>